<comment type="caution">
    <text evidence="7">The sequence shown here is derived from an EMBL/GenBank/DDBJ whole genome shotgun (WGS) entry which is preliminary data.</text>
</comment>
<name>A0A2W5MUK4_9GAMM</name>
<accession>A0A2W5MUK4</accession>
<keyword evidence="2 5" id="KW-0645">Protease</keyword>
<evidence type="ECO:0000256" key="3">
    <source>
        <dbReference type="ARBA" id="ARBA00022801"/>
    </source>
</evidence>
<dbReference type="InterPro" id="IPR036852">
    <property type="entry name" value="Peptidase_S8/S53_dom_sf"/>
</dbReference>
<feature type="domain" description="Peptidase S8/S53" evidence="6">
    <location>
        <begin position="182"/>
        <end position="431"/>
    </location>
</feature>
<evidence type="ECO:0000256" key="5">
    <source>
        <dbReference type="PROSITE-ProRule" id="PRU01240"/>
    </source>
</evidence>
<dbReference type="Gene3D" id="3.40.50.200">
    <property type="entry name" value="Peptidase S8/S53 domain"/>
    <property type="match status" value="1"/>
</dbReference>
<evidence type="ECO:0000313" key="7">
    <source>
        <dbReference type="EMBL" id="PZQ17360.1"/>
    </source>
</evidence>
<dbReference type="PRINTS" id="PR00723">
    <property type="entry name" value="SUBTILISIN"/>
</dbReference>
<keyword evidence="3 5" id="KW-0378">Hydrolase</keyword>
<dbReference type="PANTHER" id="PTHR43806:SF11">
    <property type="entry name" value="CEREVISIN-RELATED"/>
    <property type="match status" value="1"/>
</dbReference>
<dbReference type="GO" id="GO:0006508">
    <property type="term" value="P:proteolysis"/>
    <property type="evidence" value="ECO:0007669"/>
    <property type="project" value="UniProtKB-KW"/>
</dbReference>
<dbReference type="SUPFAM" id="SSF52743">
    <property type="entry name" value="Subtilisin-like"/>
    <property type="match status" value="1"/>
</dbReference>
<dbReference type="PROSITE" id="PS00138">
    <property type="entry name" value="SUBTILASE_SER"/>
    <property type="match status" value="1"/>
</dbReference>
<evidence type="ECO:0000259" key="6">
    <source>
        <dbReference type="Pfam" id="PF00082"/>
    </source>
</evidence>
<evidence type="ECO:0000256" key="4">
    <source>
        <dbReference type="ARBA" id="ARBA00022825"/>
    </source>
</evidence>
<keyword evidence="4 5" id="KW-0720">Serine protease</keyword>
<organism evidence="7 8">
    <name type="scientific">Rhodanobacter denitrificans</name>
    <dbReference type="NCBI Taxonomy" id="666685"/>
    <lineage>
        <taxon>Bacteria</taxon>
        <taxon>Pseudomonadati</taxon>
        <taxon>Pseudomonadota</taxon>
        <taxon>Gammaproteobacteria</taxon>
        <taxon>Lysobacterales</taxon>
        <taxon>Rhodanobacteraceae</taxon>
        <taxon>Rhodanobacter</taxon>
    </lineage>
</organism>
<feature type="active site" description="Charge relay system" evidence="5">
    <location>
        <position position="233"/>
    </location>
</feature>
<dbReference type="PROSITE" id="PS51892">
    <property type="entry name" value="SUBTILASE"/>
    <property type="match status" value="1"/>
</dbReference>
<dbReference type="CDD" id="cd04077">
    <property type="entry name" value="Peptidases_S8_PCSK9_ProteinaseK_like"/>
    <property type="match status" value="1"/>
</dbReference>
<dbReference type="InterPro" id="IPR023828">
    <property type="entry name" value="Peptidase_S8_Ser-AS"/>
</dbReference>
<dbReference type="InterPro" id="IPR050131">
    <property type="entry name" value="Peptidase_S8_subtilisin-like"/>
</dbReference>
<reference evidence="7 8" key="1">
    <citation type="submission" date="2017-08" db="EMBL/GenBank/DDBJ databases">
        <title>Infants hospitalized years apart are colonized by the same room-sourced microbial strains.</title>
        <authorList>
            <person name="Brooks B."/>
            <person name="Olm M.R."/>
            <person name="Firek B.A."/>
            <person name="Baker R."/>
            <person name="Thomas B.C."/>
            <person name="Morowitz M.J."/>
            <person name="Banfield J.F."/>
        </authorList>
    </citation>
    <scope>NUCLEOTIDE SEQUENCE [LARGE SCALE GENOMIC DNA]</scope>
    <source>
        <strain evidence="7">S2_005_003_R2_42</strain>
    </source>
</reference>
<gene>
    <name evidence="7" type="ORF">DI564_06000</name>
</gene>
<dbReference type="InterPro" id="IPR015500">
    <property type="entry name" value="Peptidase_S8_subtilisin-rel"/>
</dbReference>
<feature type="active site" description="Charge relay system" evidence="5">
    <location>
        <position position="395"/>
    </location>
</feature>
<evidence type="ECO:0000313" key="8">
    <source>
        <dbReference type="Proteomes" id="UP000249046"/>
    </source>
</evidence>
<dbReference type="EMBL" id="QFPO01000004">
    <property type="protein sequence ID" value="PZQ17360.1"/>
    <property type="molecule type" value="Genomic_DNA"/>
</dbReference>
<comment type="similarity">
    <text evidence="1 5">Belongs to the peptidase S8 family.</text>
</comment>
<proteinExistence type="inferred from homology"/>
<evidence type="ECO:0000256" key="1">
    <source>
        <dbReference type="ARBA" id="ARBA00011073"/>
    </source>
</evidence>
<dbReference type="GO" id="GO:0004252">
    <property type="term" value="F:serine-type endopeptidase activity"/>
    <property type="evidence" value="ECO:0007669"/>
    <property type="project" value="UniProtKB-UniRule"/>
</dbReference>
<evidence type="ECO:0000256" key="2">
    <source>
        <dbReference type="ARBA" id="ARBA00022670"/>
    </source>
</evidence>
<feature type="active site" description="Charge relay system" evidence="5">
    <location>
        <position position="191"/>
    </location>
</feature>
<dbReference type="GO" id="GO:0005615">
    <property type="term" value="C:extracellular space"/>
    <property type="evidence" value="ECO:0007669"/>
    <property type="project" value="TreeGrafter"/>
</dbReference>
<dbReference type="Proteomes" id="UP000249046">
    <property type="component" value="Unassembled WGS sequence"/>
</dbReference>
<dbReference type="AlphaFoldDB" id="A0A2W5MUK4"/>
<dbReference type="InterPro" id="IPR000209">
    <property type="entry name" value="Peptidase_S8/S53_dom"/>
</dbReference>
<sequence length="449" mass="47820">MPAHLHRKMRFRHIRSAQCLLDSSRRRDERVGVIHTTRERIMKRGMQQLIGTGLAFAACNATAGTFVERQHERVVEGRYIVAYEDQDVEIADMISQRLVDASRANGFRVEQTWKDAVYGAVISGLDDEKARQIAKMPGIDFVKNDTYMTLDAVQLSPPSWGLDRIDQRALPLSNSYTYNYQGTGVSIYVFDTAIEGSNAEFDSAFGMIGGTISRYSSVYDGYTGPPCTFVPAHGTNVAAIAAGRTFGVAKNVFVKGVRVTDCSSLPIESAIISGLNWVAVNGVQPAVINISIGINPIDPATSLLDDALLGAYDAGYFIVKSAGNASNDACAYQPTPALMNALYTVGGTDVNDNFWIGTFSSGSGRGPCVDILAPAVGVQSVSGTSTSPVSVTGTSFAAPHVSGAAALIYSEFPSYTPAQVATLLNARATTGAIGLVPSGTVNRLLYTLP</sequence>
<dbReference type="InterPro" id="IPR034193">
    <property type="entry name" value="PCSK9_ProteinaseK-like"/>
</dbReference>
<dbReference type="Pfam" id="PF00082">
    <property type="entry name" value="Peptidase_S8"/>
    <property type="match status" value="1"/>
</dbReference>
<dbReference type="PANTHER" id="PTHR43806">
    <property type="entry name" value="PEPTIDASE S8"/>
    <property type="match status" value="1"/>
</dbReference>
<protein>
    <recommendedName>
        <fullName evidence="6">Peptidase S8/S53 domain-containing protein</fullName>
    </recommendedName>
</protein>